<dbReference type="NCBIfam" id="TIGR00380">
    <property type="entry name" value="cobal_cbiB"/>
    <property type="match status" value="1"/>
</dbReference>
<name>A0A163PXV2_9BACL</name>
<keyword evidence="4 9" id="KW-1003">Cell membrane</keyword>
<dbReference type="Proteomes" id="UP000076567">
    <property type="component" value="Unassembled WGS sequence"/>
</dbReference>
<dbReference type="OrthoDB" id="9811967at2"/>
<comment type="caution">
    <text evidence="10">The sequence shown here is derived from an EMBL/GenBank/DDBJ whole genome shotgun (WGS) entry which is preliminary data.</text>
</comment>
<evidence type="ECO:0000313" key="10">
    <source>
        <dbReference type="EMBL" id="KZE64292.1"/>
    </source>
</evidence>
<dbReference type="InterPro" id="IPR004485">
    <property type="entry name" value="Cobalamin_biosynth_CobD/CbiB"/>
</dbReference>
<sequence>MMLYHLISIVLAVCIDQVIGDPRWLPHPVRGFGKMISTAERLLNKGRHKRKKGVLMLLSVLFITCTLSMCVVWAAYHLHVVIGILIESVLIATTIAAKGLKEAGLSVYDPLIREDMKEARFKLSWIVGRDTDQLQQSEIVRGTVETIAENTSDGVTSPLFFALIGGAPLAFVYRAVNTCDSMVGYKNDRFLEFGWASARFDDLLNYIPARLTGWLMILGNRKKKKIRVSWLKQEAKNHPSPNSGWGEAAVAGILGIQLGGTNTYKGVVSHRPVIGEAYSDLEPVHIVESISIMEKAVVWFTVFLLATGGIFLAVTESWG</sequence>
<evidence type="ECO:0000256" key="5">
    <source>
        <dbReference type="ARBA" id="ARBA00022573"/>
    </source>
</evidence>
<evidence type="ECO:0000256" key="3">
    <source>
        <dbReference type="ARBA" id="ARBA00006263"/>
    </source>
</evidence>
<evidence type="ECO:0000313" key="11">
    <source>
        <dbReference type="Proteomes" id="UP000076567"/>
    </source>
</evidence>
<evidence type="ECO:0000256" key="1">
    <source>
        <dbReference type="ARBA" id="ARBA00004651"/>
    </source>
</evidence>
<reference evidence="11" key="1">
    <citation type="submission" date="2016-01" db="EMBL/GenBank/DDBJ databases">
        <title>Draft genome of Chromobacterium sp. F49.</title>
        <authorList>
            <person name="Hong K.W."/>
        </authorList>
    </citation>
    <scope>NUCLEOTIDE SEQUENCE [LARGE SCALE GENOMIC DNA]</scope>
    <source>
        <strain evidence="11">P7IIIA</strain>
    </source>
</reference>
<keyword evidence="11" id="KW-1185">Reference proteome</keyword>
<comment type="similarity">
    <text evidence="3 9">Belongs to the CobD/CbiB family.</text>
</comment>
<proteinExistence type="inferred from homology"/>
<dbReference type="UniPathway" id="UPA00148"/>
<protein>
    <recommendedName>
        <fullName evidence="9">Cobalamin biosynthesis protein CobD</fullName>
    </recommendedName>
</protein>
<comment type="function">
    <text evidence="9">Converts cobyric acid to cobinamide by the addition of aminopropanol on the F carboxylic group.</text>
</comment>
<dbReference type="GO" id="GO:0015420">
    <property type="term" value="F:ABC-type vitamin B12 transporter activity"/>
    <property type="evidence" value="ECO:0007669"/>
    <property type="project" value="UniProtKB-UniRule"/>
</dbReference>
<comment type="subcellular location">
    <subcellularLocation>
        <location evidence="1 9">Cell membrane</location>
        <topology evidence="1 9">Multi-pass membrane protein</topology>
    </subcellularLocation>
</comment>
<dbReference type="PANTHER" id="PTHR34308">
    <property type="entry name" value="COBALAMIN BIOSYNTHESIS PROTEIN CBIB"/>
    <property type="match status" value="1"/>
</dbReference>
<organism evidence="10 11">
    <name type="scientific">Fictibacillus phosphorivorans</name>
    <dbReference type="NCBI Taxonomy" id="1221500"/>
    <lineage>
        <taxon>Bacteria</taxon>
        <taxon>Bacillati</taxon>
        <taxon>Bacillota</taxon>
        <taxon>Bacilli</taxon>
        <taxon>Bacillales</taxon>
        <taxon>Fictibacillaceae</taxon>
        <taxon>Fictibacillus</taxon>
    </lineage>
</organism>
<comment type="caution">
    <text evidence="9">Lacks conserved residue(s) required for the propagation of feature annotation.</text>
</comment>
<comment type="pathway">
    <text evidence="2 9">Cofactor biosynthesis; adenosylcobalamin biosynthesis.</text>
</comment>
<evidence type="ECO:0000256" key="6">
    <source>
        <dbReference type="ARBA" id="ARBA00022692"/>
    </source>
</evidence>
<dbReference type="GO" id="GO:0048472">
    <property type="term" value="F:threonine-phosphate decarboxylase activity"/>
    <property type="evidence" value="ECO:0007669"/>
    <property type="project" value="InterPro"/>
</dbReference>
<dbReference type="AlphaFoldDB" id="A0A163PXV2"/>
<dbReference type="GO" id="GO:0005886">
    <property type="term" value="C:plasma membrane"/>
    <property type="evidence" value="ECO:0007669"/>
    <property type="project" value="UniProtKB-SubCell"/>
</dbReference>
<feature type="transmembrane region" description="Helical" evidence="9">
    <location>
        <begin position="54"/>
        <end position="74"/>
    </location>
</feature>
<accession>A0A163PXV2</accession>
<keyword evidence="5 9" id="KW-0169">Cobalamin biosynthesis</keyword>
<dbReference type="Pfam" id="PF03186">
    <property type="entry name" value="CobD_Cbib"/>
    <property type="match status" value="1"/>
</dbReference>
<keyword evidence="7 9" id="KW-1133">Transmembrane helix</keyword>
<gene>
    <name evidence="9" type="primary">cobD</name>
    <name evidence="10" type="ORF">AWM68_14480</name>
</gene>
<dbReference type="GO" id="GO:0009236">
    <property type="term" value="P:cobalamin biosynthetic process"/>
    <property type="evidence" value="ECO:0007669"/>
    <property type="project" value="UniProtKB-UniRule"/>
</dbReference>
<dbReference type="HAMAP" id="MF_00024">
    <property type="entry name" value="CobD_CbiB"/>
    <property type="match status" value="1"/>
</dbReference>
<evidence type="ECO:0000256" key="8">
    <source>
        <dbReference type="ARBA" id="ARBA00023136"/>
    </source>
</evidence>
<evidence type="ECO:0000256" key="4">
    <source>
        <dbReference type="ARBA" id="ARBA00022475"/>
    </source>
</evidence>
<dbReference type="EMBL" id="LRFC01000038">
    <property type="protein sequence ID" value="KZE64292.1"/>
    <property type="molecule type" value="Genomic_DNA"/>
</dbReference>
<feature type="transmembrane region" description="Helical" evidence="9">
    <location>
        <begin position="296"/>
        <end position="314"/>
    </location>
</feature>
<keyword evidence="8 9" id="KW-0472">Membrane</keyword>
<evidence type="ECO:0000256" key="9">
    <source>
        <dbReference type="HAMAP-Rule" id="MF_00024"/>
    </source>
</evidence>
<evidence type="ECO:0000256" key="2">
    <source>
        <dbReference type="ARBA" id="ARBA00004953"/>
    </source>
</evidence>
<keyword evidence="6 9" id="KW-0812">Transmembrane</keyword>
<dbReference type="PANTHER" id="PTHR34308:SF1">
    <property type="entry name" value="COBALAMIN BIOSYNTHESIS PROTEIN CBIB"/>
    <property type="match status" value="1"/>
</dbReference>
<evidence type="ECO:0000256" key="7">
    <source>
        <dbReference type="ARBA" id="ARBA00022989"/>
    </source>
</evidence>